<dbReference type="EMBL" id="SWLB01000028">
    <property type="protein sequence ID" value="KAF3320946.1"/>
    <property type="molecule type" value="Genomic_DNA"/>
</dbReference>
<organism evidence="1 2">
    <name type="scientific">Carex littledalei</name>
    <dbReference type="NCBI Taxonomy" id="544730"/>
    <lineage>
        <taxon>Eukaryota</taxon>
        <taxon>Viridiplantae</taxon>
        <taxon>Streptophyta</taxon>
        <taxon>Embryophyta</taxon>
        <taxon>Tracheophyta</taxon>
        <taxon>Spermatophyta</taxon>
        <taxon>Magnoliopsida</taxon>
        <taxon>Liliopsida</taxon>
        <taxon>Poales</taxon>
        <taxon>Cyperaceae</taxon>
        <taxon>Cyperoideae</taxon>
        <taxon>Cariceae</taxon>
        <taxon>Carex</taxon>
        <taxon>Carex subgen. Euthyceras</taxon>
    </lineage>
</organism>
<protein>
    <submittedName>
        <fullName evidence="1">Wound-induced protein</fullName>
    </submittedName>
</protein>
<accession>A0A833QJ03</accession>
<gene>
    <name evidence="1" type="ORF">FCM35_KLT15080</name>
</gene>
<keyword evidence="2" id="KW-1185">Reference proteome</keyword>
<evidence type="ECO:0000313" key="1">
    <source>
        <dbReference type="EMBL" id="KAF3320946.1"/>
    </source>
</evidence>
<dbReference type="OrthoDB" id="1181997at2759"/>
<reference evidence="1" key="1">
    <citation type="submission" date="2020-01" db="EMBL/GenBank/DDBJ databases">
        <title>Genome sequence of Kobresia littledalei, the first chromosome-level genome in the family Cyperaceae.</title>
        <authorList>
            <person name="Qu G."/>
        </authorList>
    </citation>
    <scope>NUCLEOTIDE SEQUENCE</scope>
    <source>
        <strain evidence="1">C.B.Clarke</strain>
        <tissue evidence="1">Leaf</tissue>
    </source>
</reference>
<sequence>MRLAIQFKDQALKTIKDAVPGGSGTKRIRNLSGERANQRGEITTGEIENKQIKSEEEALRTVMYLSLWGVGT</sequence>
<proteinExistence type="predicted"/>
<comment type="caution">
    <text evidence="1">The sequence shown here is derived from an EMBL/GenBank/DDBJ whole genome shotgun (WGS) entry which is preliminary data.</text>
</comment>
<dbReference type="AlphaFoldDB" id="A0A833QJ03"/>
<dbReference type="InterPro" id="IPR022251">
    <property type="entry name" value="DUF3774_wound-induced"/>
</dbReference>
<evidence type="ECO:0000313" key="2">
    <source>
        <dbReference type="Proteomes" id="UP000623129"/>
    </source>
</evidence>
<name>A0A833QJ03_9POAL</name>
<dbReference type="Pfam" id="PF12609">
    <property type="entry name" value="DUF3774"/>
    <property type="match status" value="1"/>
</dbReference>
<dbReference type="Proteomes" id="UP000623129">
    <property type="component" value="Unassembled WGS sequence"/>
</dbReference>